<gene>
    <name evidence="4" type="ORF">Naga_100004g99</name>
</gene>
<dbReference type="AlphaFoldDB" id="W7U6A7"/>
<reference evidence="4 5" key="1">
    <citation type="journal article" date="2014" name="Mol. Plant">
        <title>Chromosome Scale Genome Assembly and Transcriptome Profiling of Nannochloropsis gaditana in Nitrogen Depletion.</title>
        <authorList>
            <person name="Corteggiani Carpinelli E."/>
            <person name="Telatin A."/>
            <person name="Vitulo N."/>
            <person name="Forcato C."/>
            <person name="D'Angelo M."/>
            <person name="Schiavon R."/>
            <person name="Vezzi A."/>
            <person name="Giacometti G.M."/>
            <person name="Morosinotto T."/>
            <person name="Valle G."/>
        </authorList>
    </citation>
    <scope>NUCLEOTIDE SEQUENCE [LARGE SCALE GENOMIC DNA]</scope>
    <source>
        <strain evidence="4 5">B-31</strain>
    </source>
</reference>
<evidence type="ECO:0000256" key="1">
    <source>
        <dbReference type="SAM" id="MobiDB-lite"/>
    </source>
</evidence>
<dbReference type="EMBL" id="AZIL01000352">
    <property type="protein sequence ID" value="EWM28204.1"/>
    <property type="molecule type" value="Genomic_DNA"/>
</dbReference>
<dbReference type="SMART" id="SM00239">
    <property type="entry name" value="C2"/>
    <property type="match status" value="1"/>
</dbReference>
<feature type="transmembrane region" description="Helical" evidence="2">
    <location>
        <begin position="204"/>
        <end position="226"/>
    </location>
</feature>
<dbReference type="OrthoDB" id="10293318at2759"/>
<dbReference type="SMR" id="W7U6A7"/>
<proteinExistence type="predicted"/>
<name>W7U6A7_9STRA</name>
<organism evidence="4 5">
    <name type="scientific">Nannochloropsis gaditana</name>
    <dbReference type="NCBI Taxonomy" id="72520"/>
    <lineage>
        <taxon>Eukaryota</taxon>
        <taxon>Sar</taxon>
        <taxon>Stramenopiles</taxon>
        <taxon>Ochrophyta</taxon>
        <taxon>Eustigmatophyceae</taxon>
        <taxon>Eustigmatales</taxon>
        <taxon>Monodopsidaceae</taxon>
        <taxon>Nannochloropsis</taxon>
    </lineage>
</organism>
<dbReference type="PROSITE" id="PS50004">
    <property type="entry name" value="C2"/>
    <property type="match status" value="1"/>
</dbReference>
<sequence length="287" mass="31699">MSPLTGRLQSANPQQASMPRSTMGRLRVRLNRARNLKGPEILGMSNCLVVFTYEGKREESSVKVNDIAPAWHEEVTFDKVPYPPSSKISITIVYRSGKTDEVLGVACPGSNLWTTGNAPPQDRWLPIATKEGIYAGELNFHIHWTKTEVQYRPAVRLLQRGVLKTQEFTRPLEPALERAMALTSGIGSTVSRKIEGMGRTQKRVTGAVLAAVLASGGFFLVVPAILFLPVTLILLGGFFFCSFLALPVLTSFMWVLVCTKPVQSKVIGPLVERLLRYETVKKVLTSE</sequence>
<evidence type="ECO:0000259" key="3">
    <source>
        <dbReference type="PROSITE" id="PS50004"/>
    </source>
</evidence>
<feature type="domain" description="C2" evidence="3">
    <location>
        <begin position="9"/>
        <end position="125"/>
    </location>
</feature>
<keyword evidence="5" id="KW-1185">Reference proteome</keyword>
<dbReference type="CDD" id="cd00030">
    <property type="entry name" value="C2"/>
    <property type="match status" value="1"/>
</dbReference>
<keyword evidence="2" id="KW-0472">Membrane</keyword>
<dbReference type="Proteomes" id="UP000019335">
    <property type="component" value="Chromosome 5"/>
</dbReference>
<keyword evidence="2" id="KW-0812">Transmembrane</keyword>
<feature type="compositionally biased region" description="Polar residues" evidence="1">
    <location>
        <begin position="7"/>
        <end position="20"/>
    </location>
</feature>
<dbReference type="InterPro" id="IPR035892">
    <property type="entry name" value="C2_domain_sf"/>
</dbReference>
<keyword evidence="2" id="KW-1133">Transmembrane helix</keyword>
<feature type="region of interest" description="Disordered" evidence="1">
    <location>
        <begin position="1"/>
        <end position="24"/>
    </location>
</feature>
<evidence type="ECO:0000313" key="4">
    <source>
        <dbReference type="EMBL" id="EWM28204.1"/>
    </source>
</evidence>
<accession>W7U6A7</accession>
<evidence type="ECO:0000313" key="5">
    <source>
        <dbReference type="Proteomes" id="UP000019335"/>
    </source>
</evidence>
<comment type="caution">
    <text evidence="4">The sequence shown here is derived from an EMBL/GenBank/DDBJ whole genome shotgun (WGS) entry which is preliminary data.</text>
</comment>
<dbReference type="Pfam" id="PF00168">
    <property type="entry name" value="C2"/>
    <property type="match status" value="1"/>
</dbReference>
<evidence type="ECO:0000256" key="2">
    <source>
        <dbReference type="SAM" id="Phobius"/>
    </source>
</evidence>
<dbReference type="SUPFAM" id="SSF49562">
    <property type="entry name" value="C2 domain (Calcium/lipid-binding domain, CaLB)"/>
    <property type="match status" value="1"/>
</dbReference>
<dbReference type="Gene3D" id="2.60.40.150">
    <property type="entry name" value="C2 domain"/>
    <property type="match status" value="1"/>
</dbReference>
<feature type="transmembrane region" description="Helical" evidence="2">
    <location>
        <begin position="232"/>
        <end position="257"/>
    </location>
</feature>
<protein>
    <submittedName>
        <fullName evidence="4">Lipid droplet surface protein</fullName>
    </submittedName>
</protein>
<dbReference type="InterPro" id="IPR000008">
    <property type="entry name" value="C2_dom"/>
</dbReference>